<evidence type="ECO:0008006" key="4">
    <source>
        <dbReference type="Google" id="ProtNLM"/>
    </source>
</evidence>
<dbReference type="AlphaFoldDB" id="A0A9X3UHK9"/>
<dbReference type="Gene3D" id="2.10.10.20">
    <property type="entry name" value="Carbohydrate-binding module superfamily 5/12"/>
    <property type="match status" value="1"/>
</dbReference>
<reference evidence="2" key="1">
    <citation type="submission" date="2022-11" db="EMBL/GenBank/DDBJ databases">
        <title>Draft genome sequence of Hoeflea poritis E7-10 and Hoeflea prorocentri PM5-8, separated from scleractinian coral Porites lutea and marine dinoflagellate.</title>
        <authorList>
            <person name="Zhang G."/>
            <person name="Wei Q."/>
            <person name="Cai L."/>
        </authorList>
    </citation>
    <scope>NUCLEOTIDE SEQUENCE</scope>
    <source>
        <strain evidence="2">PM5-8</strain>
    </source>
</reference>
<dbReference type="Proteomes" id="UP001151234">
    <property type="component" value="Unassembled WGS sequence"/>
</dbReference>
<sequence>MTISTTTNRVRAAGDGSTTVFAFPYFFEKETHLSVTITDAGGSESQQTLSVHYTVSGAGNAGGGTVTFVTAPSAVQTVTIIRDEPLTQETDADDVGTFREQAFEDQFDRHARQAQRLQEQVDRAVKMKASSAHVGPDFPEPEAGRVVAWNTAGDGLENSVTPGEIAAANTAAINAAASETAAASSAASASGSASSASTSAANAAASQTAAAGSAAAAGLSETGAAGSATTANTKAGEASASAAGAAASAGDAAISETNAAGSAAAAATSAANAAASETSVSGSAAGAAASAANAATSEANAAGSASAAGASETAAANSATAAQVAEIDWTGAWATATAYSAVNPRQAVGNNGSSYVCMQAHTSGSASQPGVGANWTTYWEVLAQRGTDGIGAGDMLAVNNLSDLSNAATARTNLGLAIGADVQAHKPVLDSTDQAFTTALKTKLDSVEAGADVTDTANVTAAGALMDSEVDADIKTLSLPANTTISAFGAALIDDTAASNARATLGLGNVNNTADAAKPVSTAQQAALNAKVPTTRTVTAGTGLTGGGVLSANRTISANIASQAEAEAGAVTNKLMTPQRTAQAIGALGGGGWPDAILEDQKAPGTSGQSIAAGAWRHLDLNTEVHDPKNIVSITSNQFTPIVACHCEWMTPVRRANNMQSRVYNVTDGVVVASSTSGFAGGSHATFNVHGICDLLPNKTYRVELRYWHGTQSNAAGNHGETEHYLRVKLWKQ</sequence>
<evidence type="ECO:0000313" key="2">
    <source>
        <dbReference type="EMBL" id="MDA5398765.1"/>
    </source>
</evidence>
<keyword evidence="1" id="KW-0175">Coiled coil</keyword>
<feature type="coiled-coil region" evidence="1">
    <location>
        <begin position="100"/>
        <end position="127"/>
    </location>
</feature>
<protein>
    <recommendedName>
        <fullName evidence="4">Chitin-binding type-3 domain-containing protein</fullName>
    </recommendedName>
</protein>
<name>A0A9X3UHK9_9HYPH</name>
<gene>
    <name evidence="2" type="ORF">OQ273_09315</name>
</gene>
<evidence type="ECO:0000313" key="3">
    <source>
        <dbReference type="Proteomes" id="UP001151234"/>
    </source>
</evidence>
<evidence type="ECO:0000256" key="1">
    <source>
        <dbReference type="SAM" id="Coils"/>
    </source>
</evidence>
<accession>A0A9X3UHK9</accession>
<comment type="caution">
    <text evidence="2">The sequence shown here is derived from an EMBL/GenBank/DDBJ whole genome shotgun (WGS) entry which is preliminary data.</text>
</comment>
<dbReference type="RefSeq" id="WP_267990169.1">
    <property type="nucleotide sequence ID" value="NZ_JAPJZI010000001.1"/>
</dbReference>
<dbReference type="EMBL" id="JAPJZI010000001">
    <property type="protein sequence ID" value="MDA5398765.1"/>
    <property type="molecule type" value="Genomic_DNA"/>
</dbReference>
<organism evidence="2 3">
    <name type="scientific">Hoeflea prorocentri</name>
    <dbReference type="NCBI Taxonomy" id="1922333"/>
    <lineage>
        <taxon>Bacteria</taxon>
        <taxon>Pseudomonadati</taxon>
        <taxon>Pseudomonadota</taxon>
        <taxon>Alphaproteobacteria</taxon>
        <taxon>Hyphomicrobiales</taxon>
        <taxon>Rhizobiaceae</taxon>
        <taxon>Hoeflea</taxon>
    </lineage>
</organism>
<keyword evidence="3" id="KW-1185">Reference proteome</keyword>
<proteinExistence type="predicted"/>